<feature type="region of interest" description="Disordered" evidence="1">
    <location>
        <begin position="592"/>
        <end position="627"/>
    </location>
</feature>
<gene>
    <name evidence="2" type="ORF">PR003_g12637</name>
</gene>
<feature type="region of interest" description="Disordered" evidence="1">
    <location>
        <begin position="1043"/>
        <end position="1105"/>
    </location>
</feature>
<protein>
    <submittedName>
        <fullName evidence="2">Uncharacterized protein</fullName>
    </submittedName>
</protein>
<feature type="region of interest" description="Disordered" evidence="1">
    <location>
        <begin position="1"/>
        <end position="135"/>
    </location>
</feature>
<name>A0A6A4FBV9_9STRA</name>
<comment type="caution">
    <text evidence="2">The sequence shown here is derived from an EMBL/GenBank/DDBJ whole genome shotgun (WGS) entry which is preliminary data.</text>
</comment>
<evidence type="ECO:0000256" key="1">
    <source>
        <dbReference type="SAM" id="MobiDB-lite"/>
    </source>
</evidence>
<reference evidence="2 3" key="1">
    <citation type="submission" date="2018-08" db="EMBL/GenBank/DDBJ databases">
        <title>Genomic investigation of the strawberry pathogen Phytophthora fragariae indicates pathogenicity is determined by transcriptional variation in three key races.</title>
        <authorList>
            <person name="Adams T.M."/>
            <person name="Armitage A.D."/>
            <person name="Sobczyk M.K."/>
            <person name="Bates H.J."/>
            <person name="Dunwell J.M."/>
            <person name="Nellist C.F."/>
            <person name="Harrison R.J."/>
        </authorList>
    </citation>
    <scope>NUCLEOTIDE SEQUENCE [LARGE SCALE GENOMIC DNA]</scope>
    <source>
        <strain evidence="2 3">SCRP333</strain>
    </source>
</reference>
<dbReference type="Proteomes" id="UP000434957">
    <property type="component" value="Unassembled WGS sequence"/>
</dbReference>
<keyword evidence="3" id="KW-1185">Reference proteome</keyword>
<feature type="region of interest" description="Disordered" evidence="1">
    <location>
        <begin position="903"/>
        <end position="946"/>
    </location>
</feature>
<dbReference type="AlphaFoldDB" id="A0A6A4FBV9"/>
<feature type="compositionally biased region" description="Basic and acidic residues" evidence="1">
    <location>
        <begin position="603"/>
        <end position="618"/>
    </location>
</feature>
<proteinExistence type="predicted"/>
<feature type="compositionally biased region" description="Basic and acidic residues" evidence="1">
    <location>
        <begin position="1082"/>
        <end position="1091"/>
    </location>
</feature>
<evidence type="ECO:0000313" key="2">
    <source>
        <dbReference type="EMBL" id="KAE9336198.1"/>
    </source>
</evidence>
<feature type="compositionally biased region" description="Polar residues" evidence="1">
    <location>
        <begin position="48"/>
        <end position="68"/>
    </location>
</feature>
<accession>A0A6A4FBV9</accession>
<feature type="compositionally biased region" description="Basic and acidic residues" evidence="1">
    <location>
        <begin position="1"/>
        <end position="12"/>
    </location>
</feature>
<feature type="compositionally biased region" description="Polar residues" evidence="1">
    <location>
        <begin position="1064"/>
        <end position="1080"/>
    </location>
</feature>
<feature type="compositionally biased region" description="Basic and acidic residues" evidence="1">
    <location>
        <begin position="104"/>
        <end position="124"/>
    </location>
</feature>
<dbReference type="EMBL" id="QXFT01000767">
    <property type="protein sequence ID" value="KAE9336198.1"/>
    <property type="molecule type" value="Genomic_DNA"/>
</dbReference>
<feature type="region of interest" description="Disordered" evidence="1">
    <location>
        <begin position="1234"/>
        <end position="1256"/>
    </location>
</feature>
<organism evidence="2 3">
    <name type="scientific">Phytophthora rubi</name>
    <dbReference type="NCBI Taxonomy" id="129364"/>
    <lineage>
        <taxon>Eukaryota</taxon>
        <taxon>Sar</taxon>
        <taxon>Stramenopiles</taxon>
        <taxon>Oomycota</taxon>
        <taxon>Peronosporomycetes</taxon>
        <taxon>Peronosporales</taxon>
        <taxon>Peronosporaceae</taxon>
        <taxon>Phytophthora</taxon>
    </lineage>
</organism>
<sequence>MRGPKDTGKEKPPNAPTQHPTGAAQAPDHPANEEERLPAVDDEEQESGKFSQDSIVEETQQSSQASNTDVEESEKEGQEASEGGRTQPVVRGTEAGAIPLTQRDTSHSPQEEKCQERREADAHASVETSTGPSDVEPFEMFEAVVAEMQSAPMEQPRAAWIATIGELYSTVHAKVKVDEDLIPGSKRRYPKLKSEEKILLFKLFKAICVEANGTFEEWERYAQAATQDLYNTNWSFKNIMHSMISKVEWATTQPLNQWAEKVTGGAQTQSARANRTEATSSYQDFMFNPSKFSKEDIATLRAICAQPAAADGSPRLRPGSKDEWSIISGMTEGTIVCRRMPEFLRSVLDSRESIRLYSTIQSQVEGELMLQLRGRTGIKPNRQMTQWIQEDIRVAAEELQVNTPELKRMLNLAKTINYNEAQRSIHIFFFDRATARQYQTTMVPFRKTVYRLTNVHSPNSGSVWSRQVGRDGKRRSNQRHYAVDIYNVTRFTDIGRLTAYLQQHIGARFEMEDMDSCTPESRTSTVWRLTAYTSECPDFLRGIVRIVWYGRTLVLQHPSMRQRLQCLRCGNLGHTMARCRYTDQQLAVLAEPQGTAEQASATSEEHSPSRNVIEIRSDDDTEEKAPPPITPEELAQLHIVSGKPPKLHSIPQLVGLKQRERQALKKAIGTPGVGRGPVKLPEATPEGDLKNFQAIEESLRLRQVTTPPTGNCMAMAIAQALADDDLFSHPDRLEDITNCLKQGILWTGQLHLTEQYDHYVRMTTLVNVQRGWVGMEAHESLKQFKWYLEEYAATSSKIDDNIPRYNWGSSEMMAMAANFLEREIYVLAYDTDHKSMWYCSKYRPSTTTRNRQTFEIGQHIPLQLGRCIELIRAATKDAQQPPLVVRYWGEHYSAFIHRRDAPTEAAAVSQQHGKPNSETKHPVVSGQSEQQLESQNGASQDAWSASQWDGNVEDLRRRLTGMTIPHELQCEIYLILEQAEPTRYAELLAFLVNTASQLTHAEREELLQVDLTSPPTDRVRTIQQKYQISTAILKQWRDEIEREKQEEKKLHTKPTPEPAEDSDSSYLPSSADTSQSSQVDLTRAHATERSQSKVGKRPHTMTPNEGEQIRLLMRSKMGHQAVMEENAVMEDVSPAGTQPDTAHQELAWPDLWGKLSGIWPAKTATAFPLATSSEEEWCSTARQEPNSLVTMGQRFQYREEVLALVGAKVMEVWTAGWRKECLYESLVTLRSKVEDEDGSTSGRLNSSDQHRRTWHL</sequence>
<evidence type="ECO:0000313" key="3">
    <source>
        <dbReference type="Proteomes" id="UP000434957"/>
    </source>
</evidence>
<feature type="compositionally biased region" description="Basic and acidic residues" evidence="1">
    <location>
        <begin position="30"/>
        <end position="39"/>
    </location>
</feature>
<feature type="compositionally biased region" description="Polar residues" evidence="1">
    <location>
        <begin position="925"/>
        <end position="946"/>
    </location>
</feature>